<dbReference type="EMBL" id="JFZV01000011">
    <property type="protein sequence ID" value="KDN14068.1"/>
    <property type="molecule type" value="Genomic_DNA"/>
</dbReference>
<keyword evidence="2" id="KW-1185">Reference proteome</keyword>
<evidence type="ECO:0000313" key="2">
    <source>
        <dbReference type="Proteomes" id="UP000027170"/>
    </source>
</evidence>
<organism evidence="1 2">
    <name type="scientific">Snodgrassella communis</name>
    <dbReference type="NCBI Taxonomy" id="2946699"/>
    <lineage>
        <taxon>Bacteria</taxon>
        <taxon>Pseudomonadati</taxon>
        <taxon>Pseudomonadota</taxon>
        <taxon>Betaproteobacteria</taxon>
        <taxon>Neisseriales</taxon>
        <taxon>Neisseriaceae</taxon>
        <taxon>Snodgrassella</taxon>
    </lineage>
</organism>
<protein>
    <submittedName>
        <fullName evidence="1">Uncharacterized protein</fullName>
    </submittedName>
</protein>
<sequence length="59" mass="7051">MFLPAISSGVFKPEYGVHDEWHRRYLWLVNQSLQLSGMYVCWFDVQIVNKFCVVFLHIC</sequence>
<accession>A0A066TDR5</accession>
<name>A0A066TDR5_9NEIS</name>
<proteinExistence type="predicted"/>
<comment type="caution">
    <text evidence="1">The sequence shown here is derived from an EMBL/GenBank/DDBJ whole genome shotgun (WGS) entry which is preliminary data.</text>
</comment>
<dbReference type="Proteomes" id="UP000027170">
    <property type="component" value="Unassembled WGS sequence"/>
</dbReference>
<evidence type="ECO:0000313" key="1">
    <source>
        <dbReference type="EMBL" id="KDN14068.1"/>
    </source>
</evidence>
<gene>
    <name evidence="1" type="ORF">SALWKB29_1858</name>
</gene>
<reference evidence="1 2" key="1">
    <citation type="submission" date="2014-03" db="EMBL/GenBank/DDBJ databases">
        <title>The genomes of two eusocial bee gut symbionts.</title>
        <authorList>
            <person name="Kwong W.K."/>
            <person name="Engel P."/>
            <person name="Koch H."/>
            <person name="Moran N.A."/>
        </authorList>
    </citation>
    <scope>NUCLEOTIDE SEQUENCE [LARGE SCALE GENOMIC DNA]</scope>
    <source>
        <strain evidence="2">wkB29</strain>
    </source>
</reference>
<dbReference type="AlphaFoldDB" id="A0A066TDR5"/>